<dbReference type="EMBL" id="JAVFKN010000013">
    <property type="protein sequence ID" value="MDQ5769055.1"/>
    <property type="molecule type" value="Genomic_DNA"/>
</dbReference>
<dbReference type="InterPro" id="IPR038573">
    <property type="entry name" value="BrnT_sf"/>
</dbReference>
<evidence type="ECO:0000313" key="1">
    <source>
        <dbReference type="EMBL" id="MDQ5769055.1"/>
    </source>
</evidence>
<dbReference type="Proteomes" id="UP001229862">
    <property type="component" value="Chromosome"/>
</dbReference>
<organism evidence="2">
    <name type="scientific">Thiothrix subterranea</name>
    <dbReference type="NCBI Taxonomy" id="2735563"/>
    <lineage>
        <taxon>Bacteria</taxon>
        <taxon>Pseudomonadati</taxon>
        <taxon>Pseudomonadota</taxon>
        <taxon>Gammaproteobacteria</taxon>
        <taxon>Thiotrichales</taxon>
        <taxon>Thiotrichaceae</taxon>
        <taxon>Thiothrix</taxon>
    </lineage>
</organism>
<dbReference type="AlphaFoldDB" id="A0AA51R669"/>
<dbReference type="RefSeq" id="WP_236499032.1">
    <property type="nucleotide sequence ID" value="NZ_CP133197.1"/>
</dbReference>
<dbReference type="Gene3D" id="3.10.450.530">
    <property type="entry name" value="Ribonuclease toxin, BrnT, of type II toxin-antitoxin system"/>
    <property type="match status" value="1"/>
</dbReference>
<evidence type="ECO:0000313" key="3">
    <source>
        <dbReference type="Proteomes" id="UP001223336"/>
    </source>
</evidence>
<reference evidence="2 3" key="1">
    <citation type="submission" date="2023-08" db="EMBL/GenBank/DDBJ databases">
        <title>New molecular markers tilS and rpoB for phylogenetic and monitoring studies of the genus Thiothrix biodiversity.</title>
        <authorList>
            <person name="Ravin N.V."/>
            <person name="Smolyakov D."/>
            <person name="Markov N.D."/>
            <person name="Beletsky A.V."/>
            <person name="Mardanov A.V."/>
            <person name="Rudenko T.S."/>
            <person name="Grabovich M.Y."/>
        </authorList>
    </citation>
    <scope>NUCLEOTIDE SEQUENCE</scope>
    <source>
        <strain evidence="2">DNT52</strain>
        <strain evidence="1 3">H33</strain>
    </source>
</reference>
<gene>
    <name evidence="1" type="ORF">RCC75_10980</name>
    <name evidence="2" type="ORF">RCG00_08385</name>
</gene>
<dbReference type="InterPro" id="IPR007460">
    <property type="entry name" value="BrnT_toxin"/>
</dbReference>
<protein>
    <submittedName>
        <fullName evidence="2">BrnT family toxin</fullName>
    </submittedName>
</protein>
<accession>A0AA51R669</accession>
<dbReference type="EMBL" id="CP133217">
    <property type="protein sequence ID" value="WML88386.1"/>
    <property type="molecule type" value="Genomic_DNA"/>
</dbReference>
<name>A0AA51R669_9GAMM</name>
<dbReference type="Pfam" id="PF04365">
    <property type="entry name" value="BrnT_toxin"/>
    <property type="match status" value="1"/>
</dbReference>
<sequence>MSSLKFEWDERKNILNQKKHNGISFKEAESVFADDFGLLIPDPDHSEGEERFILMGVSAYSRLLVVCHCERDHDTIRIISARKADKFERRQYEGGRHA</sequence>
<dbReference type="Proteomes" id="UP001223336">
    <property type="component" value="Unassembled WGS sequence"/>
</dbReference>
<evidence type="ECO:0000313" key="2">
    <source>
        <dbReference type="EMBL" id="WML88386.1"/>
    </source>
</evidence>
<proteinExistence type="predicted"/>
<keyword evidence="3" id="KW-1185">Reference proteome</keyword>